<feature type="compositionally biased region" description="Pro residues" evidence="1">
    <location>
        <begin position="158"/>
        <end position="170"/>
    </location>
</feature>
<dbReference type="EMBL" id="BMKS01000010">
    <property type="protein sequence ID" value="GGG41536.1"/>
    <property type="molecule type" value="Genomic_DNA"/>
</dbReference>
<protein>
    <submittedName>
        <fullName evidence="3">Uncharacterized protein</fullName>
    </submittedName>
</protein>
<proteinExistence type="predicted"/>
<sequence length="347" mass="35269">MRRARWIGPGLVPAVLLGASLPLVAACTPYATASSARLRAAATEDLCAQRDAPIGGARIRRELRLRGADCSAFEAALAGERRFDLAQPFVPSAPPDRAGALSGAMALAPPGSLPPPVPFGRGLPPPGSPPAAPYGGFGSAPPPEPAWPPSAQFGSAPSPLPGSARPPPLPQFGAAPPAWFAGPEAGAQTHGGGPAPGERWGGGAFAALPMAPGWSEPLPRYPPADMRRAPEGRVALAPPPSAETDEAAAPTAVGRGVLAPLIAPGCAERLVEPPHGPGQQGTVAFRNECGVPIRVRFAARPGVALTEVTPLLRPGETSDPVTLAGGFAHPGYIVCSYERVSERALCQ</sequence>
<name>A0A8J2ZDQ3_9PROT</name>
<feature type="region of interest" description="Disordered" evidence="1">
    <location>
        <begin position="112"/>
        <end position="206"/>
    </location>
</feature>
<reference evidence="3 4" key="1">
    <citation type="journal article" date="2014" name="Int. J. Syst. Evol. Microbiol.">
        <title>Complete genome sequence of Corynebacterium casei LMG S-19264T (=DSM 44701T), isolated from a smear-ripened cheese.</title>
        <authorList>
            <consortium name="US DOE Joint Genome Institute (JGI-PGF)"/>
            <person name="Walter F."/>
            <person name="Albersmeier A."/>
            <person name="Kalinowski J."/>
            <person name="Ruckert C."/>
        </authorList>
    </citation>
    <scope>NUCLEOTIDE SEQUENCE [LARGE SCALE GENOMIC DNA]</scope>
    <source>
        <strain evidence="3 4">CGMCC 1.16330</strain>
    </source>
</reference>
<accession>A0A8J2ZDQ3</accession>
<dbReference type="Proteomes" id="UP000597507">
    <property type="component" value="Unassembled WGS sequence"/>
</dbReference>
<feature type="chain" id="PRO_5035318875" evidence="2">
    <location>
        <begin position="26"/>
        <end position="347"/>
    </location>
</feature>
<evidence type="ECO:0000313" key="3">
    <source>
        <dbReference type="EMBL" id="GGG41536.1"/>
    </source>
</evidence>
<keyword evidence="4" id="KW-1185">Reference proteome</keyword>
<evidence type="ECO:0000256" key="1">
    <source>
        <dbReference type="SAM" id="MobiDB-lite"/>
    </source>
</evidence>
<feature type="compositionally biased region" description="Low complexity" evidence="1">
    <location>
        <begin position="171"/>
        <end position="187"/>
    </location>
</feature>
<organism evidence="3 4">
    <name type="scientific">Caldovatus sediminis</name>
    <dbReference type="NCBI Taxonomy" id="2041189"/>
    <lineage>
        <taxon>Bacteria</taxon>
        <taxon>Pseudomonadati</taxon>
        <taxon>Pseudomonadota</taxon>
        <taxon>Alphaproteobacteria</taxon>
        <taxon>Acetobacterales</taxon>
        <taxon>Roseomonadaceae</taxon>
        <taxon>Caldovatus</taxon>
    </lineage>
</organism>
<evidence type="ECO:0000256" key="2">
    <source>
        <dbReference type="SAM" id="SignalP"/>
    </source>
</evidence>
<dbReference type="AlphaFoldDB" id="A0A8J2ZDQ3"/>
<feature type="compositionally biased region" description="Pro residues" evidence="1">
    <location>
        <begin position="112"/>
        <end position="132"/>
    </location>
</feature>
<feature type="compositionally biased region" description="Gly residues" evidence="1">
    <location>
        <begin position="189"/>
        <end position="204"/>
    </location>
</feature>
<dbReference type="PROSITE" id="PS51257">
    <property type="entry name" value="PROKAR_LIPOPROTEIN"/>
    <property type="match status" value="1"/>
</dbReference>
<feature type="signal peptide" evidence="2">
    <location>
        <begin position="1"/>
        <end position="25"/>
    </location>
</feature>
<evidence type="ECO:0000313" key="4">
    <source>
        <dbReference type="Proteomes" id="UP000597507"/>
    </source>
</evidence>
<comment type="caution">
    <text evidence="3">The sequence shown here is derived from an EMBL/GenBank/DDBJ whole genome shotgun (WGS) entry which is preliminary data.</text>
</comment>
<gene>
    <name evidence="3" type="ORF">GCM10010964_31330</name>
</gene>
<keyword evidence="2" id="KW-0732">Signal</keyword>